<sequence>MTDTVTSLLARNLHGVFGEADDARRRVLVDELFTEDALFVEPAGVTRGRAAIAAIAGKIRATHPGFAYAELAPAENLHGLAGRLRWTSGEPGRPPSYAGTDIIVVENGRIAALYLFFDPLPVKDVA</sequence>
<dbReference type="Proteomes" id="UP000577891">
    <property type="component" value="Unassembled WGS sequence"/>
</dbReference>
<evidence type="ECO:0000313" key="2">
    <source>
        <dbReference type="EMBL" id="MBB2172390.1"/>
    </source>
</evidence>
<proteinExistence type="predicted"/>
<reference evidence="2 3" key="1">
    <citation type="submission" date="2020-04" db="EMBL/GenBank/DDBJ databases">
        <title>Description of novel Gluconacetobacter.</title>
        <authorList>
            <person name="Sombolestani A."/>
        </authorList>
    </citation>
    <scope>NUCLEOTIDE SEQUENCE [LARGE SCALE GENOMIC DNA]</scope>
    <source>
        <strain evidence="2 3">LMG 27724</strain>
    </source>
</reference>
<evidence type="ECO:0000259" key="1">
    <source>
        <dbReference type="Pfam" id="PF12680"/>
    </source>
</evidence>
<keyword evidence="3" id="KW-1185">Reference proteome</keyword>
<organism evidence="2 3">
    <name type="scientific">Gluconacetobacter asukensis</name>
    <dbReference type="NCBI Taxonomy" id="1017181"/>
    <lineage>
        <taxon>Bacteria</taxon>
        <taxon>Pseudomonadati</taxon>
        <taxon>Pseudomonadota</taxon>
        <taxon>Alphaproteobacteria</taxon>
        <taxon>Acetobacterales</taxon>
        <taxon>Acetobacteraceae</taxon>
        <taxon>Gluconacetobacter</taxon>
    </lineage>
</organism>
<protein>
    <submittedName>
        <fullName evidence="2">SnoaL-like domain-containing protein</fullName>
    </submittedName>
</protein>
<dbReference type="RefSeq" id="WP_182978950.1">
    <property type="nucleotide sequence ID" value="NZ_BAABGB010000058.1"/>
</dbReference>
<evidence type="ECO:0000313" key="3">
    <source>
        <dbReference type="Proteomes" id="UP000577891"/>
    </source>
</evidence>
<dbReference type="Gene3D" id="3.10.450.50">
    <property type="match status" value="1"/>
</dbReference>
<name>A0A7W4J0G8_9PROT</name>
<dbReference type="Pfam" id="PF12680">
    <property type="entry name" value="SnoaL_2"/>
    <property type="match status" value="1"/>
</dbReference>
<comment type="caution">
    <text evidence="2">The sequence shown here is derived from an EMBL/GenBank/DDBJ whole genome shotgun (WGS) entry which is preliminary data.</text>
</comment>
<gene>
    <name evidence="2" type="ORF">HLH35_09730</name>
</gene>
<dbReference type="EMBL" id="JABEQE010000007">
    <property type="protein sequence ID" value="MBB2172390.1"/>
    <property type="molecule type" value="Genomic_DNA"/>
</dbReference>
<dbReference type="AlphaFoldDB" id="A0A7W4J0G8"/>
<feature type="domain" description="SnoaL-like" evidence="1">
    <location>
        <begin position="28"/>
        <end position="112"/>
    </location>
</feature>
<dbReference type="InterPro" id="IPR032710">
    <property type="entry name" value="NTF2-like_dom_sf"/>
</dbReference>
<accession>A0A7W4J0G8</accession>
<dbReference type="SUPFAM" id="SSF54427">
    <property type="entry name" value="NTF2-like"/>
    <property type="match status" value="1"/>
</dbReference>
<dbReference type="InterPro" id="IPR037401">
    <property type="entry name" value="SnoaL-like"/>
</dbReference>